<dbReference type="PRINTS" id="PR00598">
    <property type="entry name" value="HTHMARR"/>
</dbReference>
<dbReference type="InterPro" id="IPR039422">
    <property type="entry name" value="MarR/SlyA-like"/>
</dbReference>
<dbReference type="SUPFAM" id="SSF46785">
    <property type="entry name" value="Winged helix' DNA-binding domain"/>
    <property type="match status" value="1"/>
</dbReference>
<dbReference type="Gene3D" id="1.10.10.10">
    <property type="entry name" value="Winged helix-like DNA-binding domain superfamily/Winged helix DNA-binding domain"/>
    <property type="match status" value="1"/>
</dbReference>
<dbReference type="SMART" id="SM00347">
    <property type="entry name" value="HTH_MARR"/>
    <property type="match status" value="1"/>
</dbReference>
<dbReference type="InterPro" id="IPR000835">
    <property type="entry name" value="HTH_MarR-typ"/>
</dbReference>
<organism evidence="2 3">
    <name type="scientific">Pseudonocardia alni subsp. carboxydivorans</name>
    <dbReference type="NCBI Taxonomy" id="415010"/>
    <lineage>
        <taxon>Bacteria</taxon>
        <taxon>Bacillati</taxon>
        <taxon>Actinomycetota</taxon>
        <taxon>Actinomycetes</taxon>
        <taxon>Pseudonocardiales</taxon>
        <taxon>Pseudonocardiaceae</taxon>
        <taxon>Pseudonocardia</taxon>
    </lineage>
</organism>
<accession>A0ABU9AJK4</accession>
<comment type="caution">
    <text evidence="2">The sequence shown here is derived from an EMBL/GenBank/DDBJ whole genome shotgun (WGS) entry which is preliminary data.</text>
</comment>
<dbReference type="EMBL" id="JBBPIX010000013">
    <property type="protein sequence ID" value="MEK6466348.1"/>
    <property type="molecule type" value="Genomic_DNA"/>
</dbReference>
<dbReference type="Pfam" id="PF12802">
    <property type="entry name" value="MarR_2"/>
    <property type="match status" value="1"/>
</dbReference>
<evidence type="ECO:0000259" key="1">
    <source>
        <dbReference type="PROSITE" id="PS50995"/>
    </source>
</evidence>
<feature type="domain" description="HTH marR-type" evidence="1">
    <location>
        <begin position="1"/>
        <end position="130"/>
    </location>
</feature>
<proteinExistence type="predicted"/>
<dbReference type="InterPro" id="IPR036390">
    <property type="entry name" value="WH_DNA-bd_sf"/>
</dbReference>
<keyword evidence="3" id="KW-1185">Reference proteome</keyword>
<evidence type="ECO:0000313" key="3">
    <source>
        <dbReference type="Proteomes" id="UP001367513"/>
    </source>
</evidence>
<dbReference type="PANTHER" id="PTHR33164">
    <property type="entry name" value="TRANSCRIPTIONAL REGULATOR, MARR FAMILY"/>
    <property type="match status" value="1"/>
</dbReference>
<dbReference type="RefSeq" id="WP_346864718.1">
    <property type="nucleotide sequence ID" value="NZ_JBBPIX010000013.1"/>
</dbReference>
<sequence>MAVQLRNVIVASDEYRRAEAAALGVGLTESAALGELYHRGPLPPSALVTRLGVASASVTTLLDRLTAAGLAQRVPHPTDRRSVLVVLTPRGRQTTAAMFAMFTEDILRAVHSAQPEHVREFTAVLARIAAMLHQRVADPATVARDLARRVAEGGPGSDAPSTEPV</sequence>
<name>A0ABU9AJK4_PSEA5</name>
<dbReference type="PROSITE" id="PS50995">
    <property type="entry name" value="HTH_MARR_2"/>
    <property type="match status" value="1"/>
</dbReference>
<protein>
    <submittedName>
        <fullName evidence="2">MarR family transcriptional regulator</fullName>
    </submittedName>
</protein>
<gene>
    <name evidence="2" type="ORF">WG925_21610</name>
</gene>
<dbReference type="PANTHER" id="PTHR33164:SF43">
    <property type="entry name" value="HTH-TYPE TRANSCRIPTIONAL REPRESSOR YETL"/>
    <property type="match status" value="1"/>
</dbReference>
<evidence type="ECO:0000313" key="2">
    <source>
        <dbReference type="EMBL" id="MEK6466348.1"/>
    </source>
</evidence>
<dbReference type="InterPro" id="IPR036388">
    <property type="entry name" value="WH-like_DNA-bd_sf"/>
</dbReference>
<reference evidence="2 3" key="1">
    <citation type="submission" date="2024-03" db="EMBL/GenBank/DDBJ databases">
        <title>Draft genome sequence of Pseudonocardia carboxydivorans JCM 14827.</title>
        <authorList>
            <person name="Duangmal K."/>
        </authorList>
    </citation>
    <scope>NUCLEOTIDE SEQUENCE [LARGE SCALE GENOMIC DNA]</scope>
    <source>
        <strain evidence="2 3">JCM 14827</strain>
    </source>
</reference>
<dbReference type="Proteomes" id="UP001367513">
    <property type="component" value="Unassembled WGS sequence"/>
</dbReference>